<evidence type="ECO:0000313" key="2">
    <source>
        <dbReference type="EMBL" id="CAD7441122.1"/>
    </source>
</evidence>
<dbReference type="Gene3D" id="3.30.420.10">
    <property type="entry name" value="Ribonuclease H-like superfamily/Ribonuclease H"/>
    <property type="match status" value="1"/>
</dbReference>
<dbReference type="EMBL" id="OD565213">
    <property type="protein sequence ID" value="CAD7441122.1"/>
    <property type="molecule type" value="Genomic_DNA"/>
</dbReference>
<dbReference type="PROSITE" id="PS50994">
    <property type="entry name" value="INTEGRASE"/>
    <property type="match status" value="1"/>
</dbReference>
<organism evidence="2">
    <name type="scientific">Timema bartmani</name>
    <dbReference type="NCBI Taxonomy" id="61472"/>
    <lineage>
        <taxon>Eukaryota</taxon>
        <taxon>Metazoa</taxon>
        <taxon>Ecdysozoa</taxon>
        <taxon>Arthropoda</taxon>
        <taxon>Hexapoda</taxon>
        <taxon>Insecta</taxon>
        <taxon>Pterygota</taxon>
        <taxon>Neoptera</taxon>
        <taxon>Polyneoptera</taxon>
        <taxon>Phasmatodea</taxon>
        <taxon>Timematodea</taxon>
        <taxon>Timematoidea</taxon>
        <taxon>Timematidae</taxon>
        <taxon>Timema</taxon>
    </lineage>
</organism>
<dbReference type="InterPro" id="IPR012337">
    <property type="entry name" value="RNaseH-like_sf"/>
</dbReference>
<dbReference type="GO" id="GO:0015074">
    <property type="term" value="P:DNA integration"/>
    <property type="evidence" value="ECO:0007669"/>
    <property type="project" value="InterPro"/>
</dbReference>
<name>A0A7R9EVU8_9NEOP</name>
<gene>
    <name evidence="2" type="ORF">TBIB3V08_LOCUS3596</name>
</gene>
<reference evidence="2" key="1">
    <citation type="submission" date="2020-11" db="EMBL/GenBank/DDBJ databases">
        <authorList>
            <person name="Tran Van P."/>
        </authorList>
    </citation>
    <scope>NUCLEOTIDE SEQUENCE</scope>
</reference>
<dbReference type="InterPro" id="IPR001584">
    <property type="entry name" value="Integrase_cat-core"/>
</dbReference>
<protein>
    <recommendedName>
        <fullName evidence="1">Integrase catalytic domain-containing protein</fullName>
    </recommendedName>
</protein>
<sequence length="86" mass="9762">MKQEKKVAMVVSDYFTRMVDVYYLTNQKAVTVAGVLVDEFISGFGVTIGLHTNQGRTFGYHQYMSLNMCRESGLKYNHNTGQVEQS</sequence>
<proteinExistence type="predicted"/>
<dbReference type="AlphaFoldDB" id="A0A7R9EVU8"/>
<accession>A0A7R9EVU8</accession>
<dbReference type="InterPro" id="IPR036397">
    <property type="entry name" value="RNaseH_sf"/>
</dbReference>
<dbReference type="GO" id="GO:0003676">
    <property type="term" value="F:nucleic acid binding"/>
    <property type="evidence" value="ECO:0007669"/>
    <property type="project" value="InterPro"/>
</dbReference>
<feature type="domain" description="Integrase catalytic" evidence="1">
    <location>
        <begin position="1"/>
        <end position="86"/>
    </location>
</feature>
<evidence type="ECO:0000259" key="1">
    <source>
        <dbReference type="PROSITE" id="PS50994"/>
    </source>
</evidence>
<dbReference type="SUPFAM" id="SSF53098">
    <property type="entry name" value="Ribonuclease H-like"/>
    <property type="match status" value="1"/>
</dbReference>